<dbReference type="AlphaFoldDB" id="A0A4P7LLJ1"/>
<gene>
    <name evidence="3" type="ORF">E0W60_26020</name>
</gene>
<feature type="signal peptide" evidence="2">
    <location>
        <begin position="1"/>
        <end position="18"/>
    </location>
</feature>
<sequence>MTLGVVAGAILGALAGGAAGCSTGSAVGELIDDKILDNYRCLDCAHTFAQAKNTPYAGSRQPSDDSDANLFDDPGYAPFHAD</sequence>
<name>A0A4P7LLJ1_9BURK</name>
<evidence type="ECO:0000313" key="3">
    <source>
        <dbReference type="EMBL" id="QBY54453.1"/>
    </source>
</evidence>
<proteinExistence type="predicted"/>
<evidence type="ECO:0000256" key="2">
    <source>
        <dbReference type="SAM" id="SignalP"/>
    </source>
</evidence>
<evidence type="ECO:0000256" key="1">
    <source>
        <dbReference type="SAM" id="MobiDB-lite"/>
    </source>
</evidence>
<organism evidence="3 4">
    <name type="scientific">Cupriavidus oxalaticus</name>
    <dbReference type="NCBI Taxonomy" id="96344"/>
    <lineage>
        <taxon>Bacteria</taxon>
        <taxon>Pseudomonadati</taxon>
        <taxon>Pseudomonadota</taxon>
        <taxon>Betaproteobacteria</taxon>
        <taxon>Burkholderiales</taxon>
        <taxon>Burkholderiaceae</taxon>
        <taxon>Cupriavidus</taxon>
    </lineage>
</organism>
<protein>
    <recommendedName>
        <fullName evidence="5">Lipoprotein</fullName>
    </recommendedName>
</protein>
<keyword evidence="2" id="KW-0732">Signal</keyword>
<feature type="chain" id="PRO_5020505117" description="Lipoprotein" evidence="2">
    <location>
        <begin position="19"/>
        <end position="82"/>
    </location>
</feature>
<dbReference type="Proteomes" id="UP000295294">
    <property type="component" value="Chromosome 2"/>
</dbReference>
<reference evidence="3 4" key="1">
    <citation type="submission" date="2019-03" db="EMBL/GenBank/DDBJ databases">
        <title>Efficiently degradation of phenoxyalkanoic acid herbicides by Cupriavidus oxalaticus strain X32.</title>
        <authorList>
            <person name="Sheng X."/>
        </authorList>
    </citation>
    <scope>NUCLEOTIDE SEQUENCE [LARGE SCALE GENOMIC DNA]</scope>
    <source>
        <strain evidence="3 4">X32</strain>
    </source>
</reference>
<evidence type="ECO:0000313" key="4">
    <source>
        <dbReference type="Proteomes" id="UP000295294"/>
    </source>
</evidence>
<dbReference type="KEGG" id="cox:E0W60_26020"/>
<feature type="region of interest" description="Disordered" evidence="1">
    <location>
        <begin position="54"/>
        <end position="82"/>
    </location>
</feature>
<dbReference type="RefSeq" id="WP_135706037.1">
    <property type="nucleotide sequence ID" value="NZ_CP038635.1"/>
</dbReference>
<accession>A0A4P7LLJ1</accession>
<dbReference type="EMBL" id="CP038635">
    <property type="protein sequence ID" value="QBY54453.1"/>
    <property type="molecule type" value="Genomic_DNA"/>
</dbReference>
<evidence type="ECO:0008006" key="5">
    <source>
        <dbReference type="Google" id="ProtNLM"/>
    </source>
</evidence>